<proteinExistence type="predicted"/>
<reference evidence="1" key="1">
    <citation type="submission" date="2020-04" db="EMBL/GenBank/DDBJ databases">
        <authorList>
            <person name="Chiriac C."/>
            <person name="Salcher M."/>
            <person name="Ghai R."/>
            <person name="Kavagutti S V."/>
        </authorList>
    </citation>
    <scope>NUCLEOTIDE SEQUENCE</scope>
</reference>
<accession>A0A6J5L201</accession>
<name>A0A6J5L201_9CAUD</name>
<gene>
    <name evidence="1" type="ORF">UFOVP75_116</name>
</gene>
<organism evidence="1">
    <name type="scientific">uncultured Caudovirales phage</name>
    <dbReference type="NCBI Taxonomy" id="2100421"/>
    <lineage>
        <taxon>Viruses</taxon>
        <taxon>Duplodnaviria</taxon>
        <taxon>Heunggongvirae</taxon>
        <taxon>Uroviricota</taxon>
        <taxon>Caudoviricetes</taxon>
        <taxon>Peduoviridae</taxon>
        <taxon>Maltschvirus</taxon>
        <taxon>Maltschvirus maltsch</taxon>
    </lineage>
</organism>
<dbReference type="EMBL" id="LR796209">
    <property type="protein sequence ID" value="CAB4127277.1"/>
    <property type="molecule type" value="Genomic_DNA"/>
</dbReference>
<protein>
    <submittedName>
        <fullName evidence="1">Uncharacterized protein</fullName>
    </submittedName>
</protein>
<evidence type="ECO:0000313" key="1">
    <source>
        <dbReference type="EMBL" id="CAB4127277.1"/>
    </source>
</evidence>
<sequence length="167" mass="17888">MEPIKRKIAKSAVERIGDLEQVIANIVDGVNRGFTQIDTTVNGHTNLLEALIEAVGGAETVQKILDRRHLEKETEKVAHAKAWVAAQVEAGTLAKAEVIGEQSLVIGTEFDAEQKPIGPGYLQVQVPTLSDDLKTQLVGKAIGTRAATSTGTFLEVTDIYNEVAKAS</sequence>